<evidence type="ECO:0000313" key="3">
    <source>
        <dbReference type="Proteomes" id="UP000192257"/>
    </source>
</evidence>
<dbReference type="VEuPathDB" id="TriTrypDB:TM35_000024580"/>
<evidence type="ECO:0000313" key="2">
    <source>
        <dbReference type="EMBL" id="ORC93132.1"/>
    </source>
</evidence>
<feature type="region of interest" description="Disordered" evidence="1">
    <location>
        <begin position="116"/>
        <end position="142"/>
    </location>
</feature>
<feature type="region of interest" description="Disordered" evidence="1">
    <location>
        <begin position="37"/>
        <end position="57"/>
    </location>
</feature>
<reference evidence="2 3" key="1">
    <citation type="submission" date="2017-03" db="EMBL/GenBank/DDBJ databases">
        <title>An alternative strategy for trypanosome survival in the mammalian bloodstream revealed through genome and transcriptome analysis of the ubiquitous bovine parasite Trypanosoma (Megatrypanum) theileri.</title>
        <authorList>
            <person name="Kelly S."/>
            <person name="Ivens A."/>
            <person name="Mott A."/>
            <person name="O'Neill E."/>
            <person name="Emms D."/>
            <person name="Macleod O."/>
            <person name="Voorheis P."/>
            <person name="Matthews J."/>
            <person name="Matthews K."/>
            <person name="Carrington M."/>
        </authorList>
    </citation>
    <scope>NUCLEOTIDE SEQUENCE [LARGE SCALE GENOMIC DNA]</scope>
    <source>
        <strain evidence="2">Edinburgh</strain>
    </source>
</reference>
<protein>
    <submittedName>
        <fullName evidence="2">Uncharacterized protein</fullName>
    </submittedName>
</protein>
<name>A0A1X0P881_9TRYP</name>
<gene>
    <name evidence="2" type="ORF">TM35_000024580</name>
</gene>
<proteinExistence type="predicted"/>
<dbReference type="EMBL" id="NBCO01000002">
    <property type="protein sequence ID" value="ORC93132.1"/>
    <property type="molecule type" value="Genomic_DNA"/>
</dbReference>
<feature type="region of interest" description="Disordered" evidence="1">
    <location>
        <begin position="437"/>
        <end position="466"/>
    </location>
</feature>
<dbReference type="Proteomes" id="UP000192257">
    <property type="component" value="Unassembled WGS sequence"/>
</dbReference>
<sequence>MSEFKHGFSSFIDHYILLLAARFNAPLDAVTLCSNNTNNNNNNNNNNNTNDESNYNNNPMELWENVARCVQDVLAHPQTPAERRELAHIDVSLFTAEVCRDRALYFRWRLQQQTPEAPTAPQLTKTDGKIKKNHGVRPSGFDITRDSIKDEVEAIYAAVRASLPSTLGIQKRGSSTTEEGKVAHMNYNGNSNAIMDGYEEESDVDDSEVEVVEFAMRTEQEESRDRVIAEARDALLTKIQKLQAEFYSEHRRWVDVPYDMDITPAAIAAATTTSSSSVVDGVGKACNMDYHIEATLQENTTDEEFPHMLSKSAMREALDTATPTKASSLKNATTPTSKVAEAAISSPMDFIEVLKRSVHVKRPPRPSQMREEDYKVEYGDILLSQPNGNDFDAAAELAVYRKAAEISGLHPPAAEVDKPQRQEQGLGLRSVNAVAAMESVPQRSRGNRWRVVEYDNDSDQESDVMD</sequence>
<dbReference type="GeneID" id="39981556"/>
<evidence type="ECO:0000256" key="1">
    <source>
        <dbReference type="SAM" id="MobiDB-lite"/>
    </source>
</evidence>
<dbReference type="RefSeq" id="XP_028887198.1">
    <property type="nucleotide sequence ID" value="XM_029021776.1"/>
</dbReference>
<comment type="caution">
    <text evidence="2">The sequence shown here is derived from an EMBL/GenBank/DDBJ whole genome shotgun (WGS) entry which is preliminary data.</text>
</comment>
<dbReference type="AlphaFoldDB" id="A0A1X0P881"/>
<keyword evidence="3" id="KW-1185">Reference proteome</keyword>
<feature type="compositionally biased region" description="Acidic residues" evidence="1">
    <location>
        <begin position="454"/>
        <end position="466"/>
    </location>
</feature>
<accession>A0A1X0P881</accession>
<dbReference type="OrthoDB" id="273785at2759"/>
<organism evidence="2 3">
    <name type="scientific">Trypanosoma theileri</name>
    <dbReference type="NCBI Taxonomy" id="67003"/>
    <lineage>
        <taxon>Eukaryota</taxon>
        <taxon>Discoba</taxon>
        <taxon>Euglenozoa</taxon>
        <taxon>Kinetoplastea</taxon>
        <taxon>Metakinetoplastina</taxon>
        <taxon>Trypanosomatida</taxon>
        <taxon>Trypanosomatidae</taxon>
        <taxon>Trypanosoma</taxon>
    </lineage>
</organism>